<proteinExistence type="predicted"/>
<accession>A0A160TKD3</accession>
<dbReference type="InterPro" id="IPR002840">
    <property type="entry name" value="PMDh-S-like_dom"/>
</dbReference>
<dbReference type="Gene3D" id="3.50.30.10">
    <property type="entry name" value="Phosphohistidine domain"/>
    <property type="match status" value="1"/>
</dbReference>
<reference evidence="3" key="1">
    <citation type="submission" date="2015-10" db="EMBL/GenBank/DDBJ databases">
        <authorList>
            <person name="Gilbert D.G."/>
        </authorList>
    </citation>
    <scope>NUCLEOTIDE SEQUENCE</scope>
</reference>
<dbReference type="PANTHER" id="PTHR36577">
    <property type="entry name" value="DUF521 DOMAIN PROTEIN (AFU_ORTHOLOGUE AFUA_6G00490)"/>
    <property type="match status" value="1"/>
</dbReference>
<gene>
    <name evidence="3" type="ORF">MGWOODY_Smn2340</name>
</gene>
<dbReference type="EMBL" id="CZQE01000286">
    <property type="protein sequence ID" value="CUS45640.1"/>
    <property type="molecule type" value="Genomic_DNA"/>
</dbReference>
<dbReference type="GO" id="GO:0016829">
    <property type="term" value="F:lyase activity"/>
    <property type="evidence" value="ECO:0007669"/>
    <property type="project" value="UniProtKB-KW"/>
</dbReference>
<feature type="domain" description="Phosphomevalonate dehydratase small subunit-like" evidence="2">
    <location>
        <begin position="24"/>
        <end position="109"/>
    </location>
</feature>
<keyword evidence="1" id="KW-0456">Lyase</keyword>
<evidence type="ECO:0000313" key="3">
    <source>
        <dbReference type="EMBL" id="CUS45640.1"/>
    </source>
</evidence>
<dbReference type="PANTHER" id="PTHR36577:SF3">
    <property type="entry name" value="DUF521 DOMAIN PROTEIN (AFU_ORTHOLOGUE AFUA_6G00490)"/>
    <property type="match status" value="1"/>
</dbReference>
<evidence type="ECO:0000256" key="1">
    <source>
        <dbReference type="ARBA" id="ARBA00023239"/>
    </source>
</evidence>
<dbReference type="AlphaFoldDB" id="A0A160TKD3"/>
<organism evidence="3">
    <name type="scientific">hydrothermal vent metagenome</name>
    <dbReference type="NCBI Taxonomy" id="652676"/>
    <lineage>
        <taxon>unclassified sequences</taxon>
        <taxon>metagenomes</taxon>
        <taxon>ecological metagenomes</taxon>
    </lineage>
</organism>
<protein>
    <submittedName>
        <fullName evidence="3">Uncharacterized conserved protein</fullName>
    </submittedName>
</protein>
<sequence length="139" mass="14640">MTIKARALTPGHASGTILKLDVSLSFWGGVDLHSSEIIDRSHPDCGKRIAGRVLLMPSARGSSSSSSALVELARSGMAPLAIVMLQHDPILVIGALVAAELYAIDIPVVILAEADWPTLHDDDNISLRVVGDRAQIALA</sequence>
<dbReference type="Pfam" id="PF01989">
    <property type="entry name" value="AcnX_swivel_put"/>
    <property type="match status" value="1"/>
</dbReference>
<evidence type="ECO:0000259" key="2">
    <source>
        <dbReference type="Pfam" id="PF01989"/>
    </source>
</evidence>
<name>A0A160TKD3_9ZZZZ</name>
<dbReference type="SUPFAM" id="SSF52016">
    <property type="entry name" value="LeuD/IlvD-like"/>
    <property type="match status" value="1"/>
</dbReference>